<evidence type="ECO:0000313" key="3">
    <source>
        <dbReference type="EMBL" id="OUP70367.1"/>
    </source>
</evidence>
<sequence length="1568" mass="174448">MHMVWKRFTAFCLAAAMMAANVADVALLAAPFTSNARASGDVEAATLGFIKKSWDDDKDHPERTTVVSGGSVDLSVSIKSGYEENKETSFNYDSTDGTAPQGDDIVITGTGNTRRLDVSDSFPPAIDKQTVMITGNYYAIKGQGKALEKINGADRTKIDATVDPERIMQYGELTIKATQGEIVANGKSQGGATFTVTAPKFLSNGGAENGLYGYNGGTVGSRRADNGDLIVEIHPLASTVGRLDDLTFTITPSKAYEYFVTPDKQNSAGTNNFYLKEDGTPYADDELLDNGLPPVKTMNDVIQKDEEITFYLDLPKSNTLLLTVIKATAAVEEIANDIKISANRNDEKFIKLDPGDALNWITTDFSLRNYQNQYNDKFTISWDWKADDSAYQDNVHIGESNNEWIGATIEREITDVKGKLLYTVTFKDRNGKETKSAQQEIDIVIRGTGDPPVATLTAQWLNKDDLSSGVNDDANKIPMNTELNNNGTQLKMDVYKGGVIGYKNPQSPYRYEITASMGARQSWAKYMIIDASGSTDAVTVQLNTTSGIQDYTFGSEFNNPSISNKDTAVNIPVQINAAKPGTVTLTFRFFVEDSKGNPVELDYKPRVTITVVDTSPSEDATLSSLVMKDPKGQSIDFGFTPEATQPFEIKVPFKTESITLEAFRNDDAANKMIAYYAYHRDGGLTPVYGTEDNPEKVEAGKPTDTIPLTENVPVYIEVTVTAQNPNFTKTYTLQVTRTPASTDATLSNIEIYDESDTDMKNNYLKDFDPLQMDGYMIEVPYKTDWLRVKVPTTDPNAAVQCDPKLENKVLFGDPEWIRLSKMTPNDQGVYVLKVKVVSEQSIDRSANKQPDFTKPDREYTVQIRRRDPSDVSTLTELKVYDTDDKQLTLSPAFTAAQSDYTLRVPFSTSKIRASVKPQEDSVSRIFAVYGRRGQSDYKKWKTVDINPDGSISKDIPVDFITAAYDHDEIWIVVGSEMAYGYTEQELIKMVIDGDKSEYVSVYRIRVERAEPSDDATLKSLVINDQDGVDTKKISFNPDVETYEISVPYETREVSFVPTANHEGARIKIQSNRDSILPGVIPPRWYTVNSGTASKNFDLPYAVGDATTTFTIRVEAENYDYVDPPSYKEYIVKITREEPSHDAYLKALSATNTENWQPDPFIRTTLDYEATVKEGSSTVTITATTYHPGATLTINGMAAQSGVASDPIDLVDIYTTIEIVVTAQDGTTKMTYTIEFYNQNLVEKTNNADLRSLKVNYGLMTPKFKPAVTEYEVTATEDTYSVDIIPRTDDRLATYEVFAGTRKIGDYNNNYALALEDGENEVRIVVTSPDKTVTKEYTVMIYRNEEDKLKNLTPLESEDVDYEGSGDTIIIMIDQYPRIGASVFEELKNYPDKTIIFQGNDYSLEFKASDLAGRVIPSTEIYDFRMSFSPPDEQEDAIWDIIESRSGNDDLTSSRVVMAYFPHHGSLPATAILHMSIGKRYGNETIYWHYYNEERDRIDYYGPVQTNAQGTFAVKIDHFSTYVMTERHSIVGAELRVGETTLAPDGGFLNDAADIVKVNPSTGAAKECR</sequence>
<comment type="caution">
    <text evidence="3">The sequence shown here is derived from an EMBL/GenBank/DDBJ whole genome shotgun (WGS) entry which is preliminary data.</text>
</comment>
<name>A0A1Y4MNS8_9FIRM</name>
<feature type="domain" description="Cadherin-like beta-sandwich-like" evidence="2">
    <location>
        <begin position="1018"/>
        <end position="1136"/>
    </location>
</feature>
<dbReference type="Proteomes" id="UP000196386">
    <property type="component" value="Unassembled WGS sequence"/>
</dbReference>
<feature type="chain" id="PRO_5039663563" description="Cadherin-like beta-sandwich-like domain-containing protein" evidence="1">
    <location>
        <begin position="23"/>
        <end position="1568"/>
    </location>
</feature>
<keyword evidence="1" id="KW-0732">Signal</keyword>
<evidence type="ECO:0000313" key="4">
    <source>
        <dbReference type="Proteomes" id="UP000196386"/>
    </source>
</evidence>
<protein>
    <recommendedName>
        <fullName evidence="2">Cadherin-like beta-sandwich-like domain-containing protein</fullName>
    </recommendedName>
</protein>
<feature type="domain" description="Cadherin-like beta-sandwich-like" evidence="2">
    <location>
        <begin position="1146"/>
        <end position="1236"/>
    </location>
</feature>
<dbReference type="Pfam" id="PF12733">
    <property type="entry name" value="Cadherin-like"/>
    <property type="match status" value="4"/>
</dbReference>
<accession>A0A1Y4MNS8</accession>
<proteinExistence type="predicted"/>
<feature type="domain" description="Cadherin-like beta-sandwich-like" evidence="2">
    <location>
        <begin position="635"/>
        <end position="737"/>
    </location>
</feature>
<evidence type="ECO:0000259" key="2">
    <source>
        <dbReference type="Pfam" id="PF12733"/>
    </source>
</evidence>
<evidence type="ECO:0000256" key="1">
    <source>
        <dbReference type="SAM" id="SignalP"/>
    </source>
</evidence>
<organism evidence="3 4">
    <name type="scientific">Anaerotruncus colihominis</name>
    <dbReference type="NCBI Taxonomy" id="169435"/>
    <lineage>
        <taxon>Bacteria</taxon>
        <taxon>Bacillati</taxon>
        <taxon>Bacillota</taxon>
        <taxon>Clostridia</taxon>
        <taxon>Eubacteriales</taxon>
        <taxon>Oscillospiraceae</taxon>
        <taxon>Anaerotruncus</taxon>
    </lineage>
</organism>
<feature type="signal peptide" evidence="1">
    <location>
        <begin position="1"/>
        <end position="22"/>
    </location>
</feature>
<reference evidence="4" key="1">
    <citation type="submission" date="2017-04" db="EMBL/GenBank/DDBJ databases">
        <title>Function of individual gut microbiota members based on whole genome sequencing of pure cultures obtained from chicken caecum.</title>
        <authorList>
            <person name="Medvecky M."/>
            <person name="Cejkova D."/>
            <person name="Polansky O."/>
            <person name="Karasova D."/>
            <person name="Kubasova T."/>
            <person name="Cizek A."/>
            <person name="Rychlik I."/>
        </authorList>
    </citation>
    <scope>NUCLEOTIDE SEQUENCE [LARGE SCALE GENOMIC DNA]</scope>
    <source>
        <strain evidence="4">An175</strain>
    </source>
</reference>
<dbReference type="EMBL" id="NFKP01000004">
    <property type="protein sequence ID" value="OUP70367.1"/>
    <property type="molecule type" value="Genomic_DNA"/>
</dbReference>
<feature type="domain" description="Cadherin-like beta-sandwich-like" evidence="2">
    <location>
        <begin position="1249"/>
        <end position="1342"/>
    </location>
</feature>
<dbReference type="InterPro" id="IPR025883">
    <property type="entry name" value="Cadherin-like_domain"/>
</dbReference>
<gene>
    <name evidence="3" type="ORF">B5F11_05000</name>
</gene>